<evidence type="ECO:0000313" key="7">
    <source>
        <dbReference type="EMBL" id="PQM48268.1"/>
    </source>
</evidence>
<accession>A0A1S1NJ37</accession>
<dbReference type="Proteomes" id="UP000238296">
    <property type="component" value="Unassembled WGS sequence"/>
</dbReference>
<dbReference type="PANTHER" id="PTHR30055:SF234">
    <property type="entry name" value="HTH-TYPE TRANSCRIPTIONAL REGULATOR BETI"/>
    <property type="match status" value="1"/>
</dbReference>
<dbReference type="InterPro" id="IPR049513">
    <property type="entry name" value="TetR_C_40"/>
</dbReference>
<dbReference type="InterPro" id="IPR050109">
    <property type="entry name" value="HTH-type_TetR-like_transc_reg"/>
</dbReference>
<dbReference type="EMBL" id="PPEA01000214">
    <property type="protein sequence ID" value="PQM48268.1"/>
    <property type="molecule type" value="Genomic_DNA"/>
</dbReference>
<gene>
    <name evidence="6" type="ORF">BKN37_10070</name>
    <name evidence="7" type="ORF">C1Y40_01499</name>
</gene>
<dbReference type="GO" id="GO:0000976">
    <property type="term" value="F:transcription cis-regulatory region binding"/>
    <property type="evidence" value="ECO:0007669"/>
    <property type="project" value="TreeGrafter"/>
</dbReference>
<dbReference type="InterPro" id="IPR001647">
    <property type="entry name" value="HTH_TetR"/>
</dbReference>
<name>A0A1S1NJ37_9MYCO</name>
<reference evidence="7 9" key="2">
    <citation type="journal article" date="2017" name="Int. J. Syst. Evol. Microbiol.">
        <title>Mycobacterium talmoniae sp. nov., a slowly growing mycobacterium isolated from human respiratory samples.</title>
        <authorList>
            <person name="Davidson R.M."/>
            <person name="DeGroote M.A."/>
            <person name="Marola J.L."/>
            <person name="Buss S."/>
            <person name="Jones V."/>
            <person name="McNeil M.R."/>
            <person name="Freifeld A.G."/>
            <person name="Elaine Epperson L."/>
            <person name="Hasan N.A."/>
            <person name="Jackson M."/>
            <person name="Iwen P.C."/>
            <person name="Salfinger M."/>
            <person name="Strong M."/>
        </authorList>
    </citation>
    <scope>NUCLEOTIDE SEQUENCE [LARGE SCALE GENOMIC DNA]</scope>
    <source>
        <strain evidence="7 9">ATCC BAA-2683</strain>
    </source>
</reference>
<reference evidence="7" key="3">
    <citation type="submission" date="2018-01" db="EMBL/GenBank/DDBJ databases">
        <authorList>
            <person name="Gaut B.S."/>
            <person name="Morton B.R."/>
            <person name="Clegg M.T."/>
            <person name="Duvall M.R."/>
        </authorList>
    </citation>
    <scope>NUCLEOTIDE SEQUENCE</scope>
    <source>
        <strain evidence="7">ATCC BAA-2683</strain>
    </source>
</reference>
<sequence>MTTPTDQRISDAAVRLFVEKGTTQLTVSELAQAANVARGTLYRNVGSMEDLFDRVVAELSVDMHRRVSASFAGIGDPAARLATGVRLWIRYAHENPTLGRFAVRFGLSEESLRAVLTGPPMHDIKAGIAAGRYDIGPAGVDGIASLVLGATVSAMWMVLEGHQTWREAGSSTAELLLRAVGIEPAEAHEISNSELPQLAG</sequence>
<dbReference type="SUPFAM" id="SSF46689">
    <property type="entry name" value="Homeodomain-like"/>
    <property type="match status" value="1"/>
</dbReference>
<dbReference type="AlphaFoldDB" id="A0A1S1NJ37"/>
<evidence type="ECO:0000256" key="4">
    <source>
        <dbReference type="PROSITE-ProRule" id="PRU00335"/>
    </source>
</evidence>
<evidence type="ECO:0000313" key="9">
    <source>
        <dbReference type="Proteomes" id="UP000238296"/>
    </source>
</evidence>
<dbReference type="PANTHER" id="PTHR30055">
    <property type="entry name" value="HTH-TYPE TRANSCRIPTIONAL REGULATOR RUTR"/>
    <property type="match status" value="1"/>
</dbReference>
<dbReference type="PRINTS" id="PR00455">
    <property type="entry name" value="HTHTETR"/>
</dbReference>
<keyword evidence="8" id="KW-1185">Reference proteome</keyword>
<proteinExistence type="predicted"/>
<protein>
    <submittedName>
        <fullName evidence="7">Putative HTH-type transcriptional regulator</fullName>
    </submittedName>
</protein>
<organism evidence="6 8">
    <name type="scientific">Mycobacterium talmoniae</name>
    <dbReference type="NCBI Taxonomy" id="1858794"/>
    <lineage>
        <taxon>Bacteria</taxon>
        <taxon>Bacillati</taxon>
        <taxon>Actinomycetota</taxon>
        <taxon>Actinomycetes</taxon>
        <taxon>Mycobacteriales</taxon>
        <taxon>Mycobacteriaceae</taxon>
        <taxon>Mycobacterium</taxon>
    </lineage>
</organism>
<feature type="DNA-binding region" description="H-T-H motif" evidence="4">
    <location>
        <begin position="26"/>
        <end position="45"/>
    </location>
</feature>
<evidence type="ECO:0000313" key="6">
    <source>
        <dbReference type="EMBL" id="OHV04443.1"/>
    </source>
</evidence>
<dbReference type="RefSeq" id="WP_071025064.1">
    <property type="nucleotide sequence ID" value="NZ_MLQM01000040.1"/>
</dbReference>
<dbReference type="InterPro" id="IPR009057">
    <property type="entry name" value="Homeodomain-like_sf"/>
</dbReference>
<dbReference type="Pfam" id="PF21306">
    <property type="entry name" value="TetR_C_40"/>
    <property type="match status" value="1"/>
</dbReference>
<dbReference type="EMBL" id="MLQM01000040">
    <property type="protein sequence ID" value="OHV04443.1"/>
    <property type="molecule type" value="Genomic_DNA"/>
</dbReference>
<reference evidence="6 8" key="1">
    <citation type="submission" date="2016-10" db="EMBL/GenBank/DDBJ databases">
        <title>Genome sequence of Mycobacterium talmonii.</title>
        <authorList>
            <person name="Greninger A.L."/>
            <person name="Elliott B."/>
            <person name="Vasireddy S."/>
            <person name="Vasireddy R."/>
        </authorList>
    </citation>
    <scope>NUCLEOTIDE SEQUENCE [LARGE SCALE GENOMIC DNA]</scope>
    <source>
        <strain evidence="6">MO-5499</strain>
        <strain evidence="8">NE-TNMC-100812</strain>
    </source>
</reference>
<keyword evidence="2 4" id="KW-0238">DNA-binding</keyword>
<dbReference type="Gene3D" id="1.10.357.10">
    <property type="entry name" value="Tetracycline Repressor, domain 2"/>
    <property type="match status" value="1"/>
</dbReference>
<dbReference type="Proteomes" id="UP000179734">
    <property type="component" value="Unassembled WGS sequence"/>
</dbReference>
<comment type="caution">
    <text evidence="6">The sequence shown here is derived from an EMBL/GenBank/DDBJ whole genome shotgun (WGS) entry which is preliminary data.</text>
</comment>
<dbReference type="Pfam" id="PF00440">
    <property type="entry name" value="TetR_N"/>
    <property type="match status" value="1"/>
</dbReference>
<keyword evidence="3" id="KW-0804">Transcription</keyword>
<keyword evidence="1" id="KW-0805">Transcription regulation</keyword>
<evidence type="ECO:0000256" key="2">
    <source>
        <dbReference type="ARBA" id="ARBA00023125"/>
    </source>
</evidence>
<dbReference type="PROSITE" id="PS50977">
    <property type="entry name" value="HTH_TETR_2"/>
    <property type="match status" value="1"/>
</dbReference>
<feature type="domain" description="HTH tetR-type" evidence="5">
    <location>
        <begin position="3"/>
        <end position="63"/>
    </location>
</feature>
<evidence type="ECO:0000256" key="1">
    <source>
        <dbReference type="ARBA" id="ARBA00023015"/>
    </source>
</evidence>
<evidence type="ECO:0000313" key="8">
    <source>
        <dbReference type="Proteomes" id="UP000179734"/>
    </source>
</evidence>
<dbReference type="GO" id="GO:0003700">
    <property type="term" value="F:DNA-binding transcription factor activity"/>
    <property type="evidence" value="ECO:0007669"/>
    <property type="project" value="TreeGrafter"/>
</dbReference>
<evidence type="ECO:0000259" key="5">
    <source>
        <dbReference type="PROSITE" id="PS50977"/>
    </source>
</evidence>
<evidence type="ECO:0000256" key="3">
    <source>
        <dbReference type="ARBA" id="ARBA00023163"/>
    </source>
</evidence>